<keyword evidence="2" id="KW-1185">Reference proteome</keyword>
<comment type="caution">
    <text evidence="1">The sequence shown here is derived from an EMBL/GenBank/DDBJ whole genome shotgun (WGS) entry which is preliminary data.</text>
</comment>
<dbReference type="Gene3D" id="1.10.287.1060">
    <property type="entry name" value="ESAT-6-like"/>
    <property type="match status" value="1"/>
</dbReference>
<gene>
    <name evidence="1" type="ORF">Aru02nite_65920</name>
</gene>
<name>A0A8J3JGY0_9ACTN</name>
<dbReference type="AlphaFoldDB" id="A0A8J3JGY0"/>
<dbReference type="Proteomes" id="UP000612808">
    <property type="component" value="Unassembled WGS sequence"/>
</dbReference>
<organism evidence="1 2">
    <name type="scientific">Actinocatenispora rupis</name>
    <dbReference type="NCBI Taxonomy" id="519421"/>
    <lineage>
        <taxon>Bacteria</taxon>
        <taxon>Bacillati</taxon>
        <taxon>Actinomycetota</taxon>
        <taxon>Actinomycetes</taxon>
        <taxon>Micromonosporales</taxon>
        <taxon>Micromonosporaceae</taxon>
        <taxon>Actinocatenispora</taxon>
    </lineage>
</organism>
<evidence type="ECO:0000313" key="2">
    <source>
        <dbReference type="Proteomes" id="UP000612808"/>
    </source>
</evidence>
<sequence>MPEYMQLLMSVPADYGAVATSLQALAAEVRGVNGTFGTATQQLQAEWVGQDANSQEQKAKKVDRGLGLVSAALGNAATVLESGAGELGAAVSALRSIVQSAMDVGTWVLPTGTAIIGPQQWSQIASAGPAAGAVEAAYQAVAEAYTAIIEASVVSATGMDENVSAQLRGIQLKLESALPFDSTSDHGAYFNYQGSTDQPNARGEIGNHLNEAWCRLNGETPLATEVRVNPSATNSDDYMKVDRLTFDDQGTIHAYEVKTGAAQPSPAQQNLLPRLQGEGTVHPYVPDTPSTPPALANRTLDGGQIGSVRVQRWDIDSMPYDARVALRQNSVSDVLGGSAGPGPQTSLYNWMNGSGAYQLTTL</sequence>
<evidence type="ECO:0000313" key="1">
    <source>
        <dbReference type="EMBL" id="GID15703.1"/>
    </source>
</evidence>
<dbReference type="RefSeq" id="WP_203664106.1">
    <property type="nucleotide sequence ID" value="NZ_BAAAZM010000001.1"/>
</dbReference>
<protein>
    <submittedName>
        <fullName evidence="1">Uncharacterized protein</fullName>
    </submittedName>
</protein>
<accession>A0A8J3JGY0</accession>
<reference evidence="1" key="1">
    <citation type="submission" date="2021-01" db="EMBL/GenBank/DDBJ databases">
        <title>Whole genome shotgun sequence of Actinocatenispora rupis NBRC 107355.</title>
        <authorList>
            <person name="Komaki H."/>
            <person name="Tamura T."/>
        </authorList>
    </citation>
    <scope>NUCLEOTIDE SEQUENCE</scope>
    <source>
        <strain evidence="1">NBRC 107355</strain>
    </source>
</reference>
<dbReference type="EMBL" id="BOMB01000046">
    <property type="protein sequence ID" value="GID15703.1"/>
    <property type="molecule type" value="Genomic_DNA"/>
</dbReference>
<proteinExistence type="predicted"/>